<evidence type="ECO:0000259" key="2">
    <source>
        <dbReference type="Pfam" id="PF07589"/>
    </source>
</evidence>
<keyword evidence="1" id="KW-0732">Signal</keyword>
<dbReference type="Pfam" id="PF07589">
    <property type="entry name" value="PEP-CTERM"/>
    <property type="match status" value="1"/>
</dbReference>
<accession>A0ABV4U4F9</accession>
<dbReference type="RefSeq" id="WP_425345659.1">
    <property type="nucleotide sequence ID" value="NZ_JBGUBD010000005.1"/>
</dbReference>
<proteinExistence type="predicted"/>
<evidence type="ECO:0000313" key="3">
    <source>
        <dbReference type="EMBL" id="MFA9478483.1"/>
    </source>
</evidence>
<feature type="chain" id="PRO_5047301879" evidence="1">
    <location>
        <begin position="25"/>
        <end position="273"/>
    </location>
</feature>
<keyword evidence="4" id="KW-1185">Reference proteome</keyword>
<dbReference type="NCBIfam" id="TIGR02595">
    <property type="entry name" value="PEP_CTERM"/>
    <property type="match status" value="1"/>
</dbReference>
<comment type="caution">
    <text evidence="3">The sequence shown here is derived from an EMBL/GenBank/DDBJ whole genome shotgun (WGS) entry which is preliminary data.</text>
</comment>
<sequence>MKVKNLMLGLGVSSLLVLSGTAGAATMVDDFSSYTDGNLTGQGAAGGGWAGAWYKSGSAAISTTVNATDGNTGGGPTGGSTANIIENTRNFATPLAVTDGAPTIWLSFDIRVNFTGDSLGNSSNTVELLGAGAYGRLNDPSGNTEWSAYVLPSSPFYEFSGVDMPDNVWSTVVVKLTPTGNGIADYSMWVDPNLALTEDDVLQVAPLLDGTMSLGNTSIASLQIRSAFYDSGSAVSYDNLRVSTESSPFIPEPASLMLVGLGLLGVMSRRCRA</sequence>
<organism evidence="3 4">
    <name type="scientific">Natronomicrosphaera hydrolytica</name>
    <dbReference type="NCBI Taxonomy" id="3242702"/>
    <lineage>
        <taxon>Bacteria</taxon>
        <taxon>Pseudomonadati</taxon>
        <taxon>Planctomycetota</taxon>
        <taxon>Phycisphaerae</taxon>
        <taxon>Phycisphaerales</taxon>
        <taxon>Phycisphaeraceae</taxon>
        <taxon>Natronomicrosphaera</taxon>
    </lineage>
</organism>
<feature type="domain" description="Ice-binding protein C-terminal" evidence="2">
    <location>
        <begin position="250"/>
        <end position="270"/>
    </location>
</feature>
<evidence type="ECO:0000313" key="4">
    <source>
        <dbReference type="Proteomes" id="UP001575105"/>
    </source>
</evidence>
<feature type="signal peptide" evidence="1">
    <location>
        <begin position="1"/>
        <end position="24"/>
    </location>
</feature>
<dbReference type="InterPro" id="IPR013424">
    <property type="entry name" value="Ice-binding_C"/>
</dbReference>
<protein>
    <submittedName>
        <fullName evidence="3">PEP-CTERM sorting domain-containing protein</fullName>
    </submittedName>
</protein>
<dbReference type="Proteomes" id="UP001575105">
    <property type="component" value="Unassembled WGS sequence"/>
</dbReference>
<reference evidence="3 4" key="1">
    <citation type="submission" date="2024-08" db="EMBL/GenBank/DDBJ databases">
        <title>Whole-genome sequencing of halo(alkali)philic microorganisms from hypersaline lakes.</title>
        <authorList>
            <person name="Sorokin D.Y."/>
            <person name="Merkel A.Y."/>
            <person name="Messina E."/>
            <person name="Yakimov M."/>
        </authorList>
    </citation>
    <scope>NUCLEOTIDE SEQUENCE [LARGE SCALE GENOMIC DNA]</scope>
    <source>
        <strain evidence="3 4">AB-hyl4</strain>
    </source>
</reference>
<name>A0ABV4U4F9_9BACT</name>
<evidence type="ECO:0000256" key="1">
    <source>
        <dbReference type="SAM" id="SignalP"/>
    </source>
</evidence>
<dbReference type="EMBL" id="JBGUBD010000005">
    <property type="protein sequence ID" value="MFA9478483.1"/>
    <property type="molecule type" value="Genomic_DNA"/>
</dbReference>
<gene>
    <name evidence="3" type="ORF">ACERK3_09265</name>
</gene>